<evidence type="ECO:0000256" key="2">
    <source>
        <dbReference type="SAM" id="SignalP"/>
    </source>
</evidence>
<dbReference type="AlphaFoldDB" id="A0A2N3Y3R2"/>
<feature type="domain" description="Mammalian cell entry C-terminal" evidence="4">
    <location>
        <begin position="121"/>
        <end position="305"/>
    </location>
</feature>
<feature type="chain" id="PRO_5014891423" evidence="2">
    <location>
        <begin position="22"/>
        <end position="410"/>
    </location>
</feature>
<proteinExistence type="predicted"/>
<keyword evidence="2" id="KW-0732">Signal</keyword>
<sequence>MNRRRATAQIALFLVISIACAYYVVTNVAGPQALREPVRVTMRMADSSSITPTSQVTYRGVVIGTVSDVRIDPGGGGVSVRLALNPDVRIPAATRAVVSMATPLALQTVDLQPAGDTGPFLRDGSVIAPEQTERPMPLETMLVHFTELSEQLRPEDVATVTDALATGLQGAGPELTRILDNSATLLKMLRERQPQLQRLVDGTRTLIGPGGSQGERIRDLAAGLRSLSDQIRQREPDINRILDIAPGTAQQLADLFARSDPAATALLGNLVTTSQIVTVRSPAMEQLIISLPAALSGLGGVVHGDTADFYLVGTQGPVCATPAERRSPTDVTPRPAGLDWNCPADQPNLGQRGAGNAPRPAMTTYDPATGNTPAGFQLGSPGGQGTVLGREFRALDSTAVGSGTGVVNDH</sequence>
<keyword evidence="6" id="KW-1185">Reference proteome</keyword>
<dbReference type="InterPro" id="IPR024516">
    <property type="entry name" value="Mce_C"/>
</dbReference>
<dbReference type="EMBL" id="PJNB01000001">
    <property type="protein sequence ID" value="PKW17520.1"/>
    <property type="molecule type" value="Genomic_DNA"/>
</dbReference>
<evidence type="ECO:0000313" key="6">
    <source>
        <dbReference type="Proteomes" id="UP000233786"/>
    </source>
</evidence>
<evidence type="ECO:0000313" key="5">
    <source>
        <dbReference type="EMBL" id="PKW17520.1"/>
    </source>
</evidence>
<dbReference type="RefSeq" id="WP_101376753.1">
    <property type="nucleotide sequence ID" value="NZ_CP061007.1"/>
</dbReference>
<dbReference type="PANTHER" id="PTHR33371">
    <property type="entry name" value="INTERMEMBRANE PHOSPHOLIPID TRANSPORT SYSTEM BINDING PROTEIN MLAD-RELATED"/>
    <property type="match status" value="1"/>
</dbReference>
<comment type="caution">
    <text evidence="5">The sequence shown here is derived from an EMBL/GenBank/DDBJ whole genome shotgun (WGS) entry which is preliminary data.</text>
</comment>
<feature type="signal peptide" evidence="2">
    <location>
        <begin position="1"/>
        <end position="21"/>
    </location>
</feature>
<reference evidence="5" key="1">
    <citation type="submission" date="2017-12" db="EMBL/GenBank/DDBJ databases">
        <title>Sequencing the genomes of 1000 Actinobacteria strains.</title>
        <authorList>
            <person name="Klenk H.-P."/>
        </authorList>
    </citation>
    <scope>NUCLEOTIDE SEQUENCE [LARGE SCALE GENOMIC DNA]</scope>
    <source>
        <strain evidence="5">DSM 44228</strain>
    </source>
</reference>
<organism evidence="5 6">
    <name type="scientific">Saccharopolyspora spinosa</name>
    <dbReference type="NCBI Taxonomy" id="60894"/>
    <lineage>
        <taxon>Bacteria</taxon>
        <taxon>Bacillati</taxon>
        <taxon>Actinomycetota</taxon>
        <taxon>Actinomycetes</taxon>
        <taxon>Pseudonocardiales</taxon>
        <taxon>Pseudonocardiaceae</taxon>
        <taxon>Saccharopolyspora</taxon>
    </lineage>
</organism>
<dbReference type="InterPro" id="IPR052336">
    <property type="entry name" value="MlaD_Phospholipid_Transporter"/>
</dbReference>
<dbReference type="Pfam" id="PF02470">
    <property type="entry name" value="MlaD"/>
    <property type="match status" value="1"/>
</dbReference>
<feature type="domain" description="Mce/MlaD" evidence="3">
    <location>
        <begin position="37"/>
        <end position="113"/>
    </location>
</feature>
<accession>A0A2N3Y3R2</accession>
<evidence type="ECO:0000256" key="1">
    <source>
        <dbReference type="SAM" id="MobiDB-lite"/>
    </source>
</evidence>
<dbReference type="PANTHER" id="PTHR33371:SF16">
    <property type="entry name" value="MCE-FAMILY PROTEIN MCE3F"/>
    <property type="match status" value="1"/>
</dbReference>
<dbReference type="PROSITE" id="PS51257">
    <property type="entry name" value="PROKAR_LIPOPROTEIN"/>
    <property type="match status" value="1"/>
</dbReference>
<dbReference type="Proteomes" id="UP000233786">
    <property type="component" value="Unassembled WGS sequence"/>
</dbReference>
<evidence type="ECO:0000259" key="4">
    <source>
        <dbReference type="Pfam" id="PF11887"/>
    </source>
</evidence>
<dbReference type="GO" id="GO:0005576">
    <property type="term" value="C:extracellular region"/>
    <property type="evidence" value="ECO:0007669"/>
    <property type="project" value="TreeGrafter"/>
</dbReference>
<dbReference type="InterPro" id="IPR003399">
    <property type="entry name" value="Mce/MlaD"/>
</dbReference>
<name>A0A2N3Y3R2_SACSN</name>
<gene>
    <name evidence="5" type="ORF">A8926_5493</name>
</gene>
<feature type="region of interest" description="Disordered" evidence="1">
    <location>
        <begin position="321"/>
        <end position="342"/>
    </location>
</feature>
<dbReference type="STRING" id="994479.GCA_000194155_00953"/>
<dbReference type="Pfam" id="PF11887">
    <property type="entry name" value="Mce4_CUP1"/>
    <property type="match status" value="1"/>
</dbReference>
<evidence type="ECO:0000259" key="3">
    <source>
        <dbReference type="Pfam" id="PF02470"/>
    </source>
</evidence>
<dbReference type="OrthoDB" id="4741753at2"/>
<dbReference type="InterPro" id="IPR005693">
    <property type="entry name" value="Mce"/>
</dbReference>
<protein>
    <submittedName>
        <fullName evidence="5">Phospholipid/cholesterol/gamma-HCH transport system substrate-binding protein</fullName>
    </submittedName>
</protein>
<dbReference type="NCBIfam" id="TIGR00996">
    <property type="entry name" value="Mtu_fam_mce"/>
    <property type="match status" value="1"/>
</dbReference>